<dbReference type="EMBL" id="AWWV01006139">
    <property type="protein sequence ID" value="OMP03031.1"/>
    <property type="molecule type" value="Genomic_DNA"/>
</dbReference>
<reference evidence="1 2" key="1">
    <citation type="submission" date="2013-09" db="EMBL/GenBank/DDBJ databases">
        <title>Corchorus capsularis genome sequencing.</title>
        <authorList>
            <person name="Alam M."/>
            <person name="Haque M.S."/>
            <person name="Islam M.S."/>
            <person name="Emdad E.M."/>
            <person name="Islam M.M."/>
            <person name="Ahmed B."/>
            <person name="Halim A."/>
            <person name="Hossen Q.M.M."/>
            <person name="Hossain M.Z."/>
            <person name="Ahmed R."/>
            <person name="Khan M.M."/>
            <person name="Islam R."/>
            <person name="Rashid M.M."/>
            <person name="Khan S.A."/>
            <person name="Rahman M.S."/>
            <person name="Alam M."/>
        </authorList>
    </citation>
    <scope>NUCLEOTIDE SEQUENCE [LARGE SCALE GENOMIC DNA]</scope>
    <source>
        <strain evidence="2">cv. CVL-1</strain>
        <tissue evidence="1">Whole seedling</tissue>
    </source>
</reference>
<sequence>MVSSVGALGLVASWGVGVGRVECVERGARDQIGGSSAIS</sequence>
<gene>
    <name evidence="1" type="ORF">CCACVL1_02615</name>
</gene>
<name>A0A1R3K7H3_COCAP</name>
<evidence type="ECO:0000313" key="2">
    <source>
        <dbReference type="Proteomes" id="UP000188268"/>
    </source>
</evidence>
<keyword evidence="2" id="KW-1185">Reference proteome</keyword>
<dbReference type="AlphaFoldDB" id="A0A1R3K7H3"/>
<protein>
    <submittedName>
        <fullName evidence="1">Uncharacterized protein</fullName>
    </submittedName>
</protein>
<proteinExistence type="predicted"/>
<evidence type="ECO:0000313" key="1">
    <source>
        <dbReference type="EMBL" id="OMP03031.1"/>
    </source>
</evidence>
<accession>A0A1R3K7H3</accession>
<organism evidence="1 2">
    <name type="scientific">Corchorus capsularis</name>
    <name type="common">Jute</name>
    <dbReference type="NCBI Taxonomy" id="210143"/>
    <lineage>
        <taxon>Eukaryota</taxon>
        <taxon>Viridiplantae</taxon>
        <taxon>Streptophyta</taxon>
        <taxon>Embryophyta</taxon>
        <taxon>Tracheophyta</taxon>
        <taxon>Spermatophyta</taxon>
        <taxon>Magnoliopsida</taxon>
        <taxon>eudicotyledons</taxon>
        <taxon>Gunneridae</taxon>
        <taxon>Pentapetalae</taxon>
        <taxon>rosids</taxon>
        <taxon>malvids</taxon>
        <taxon>Malvales</taxon>
        <taxon>Malvaceae</taxon>
        <taxon>Grewioideae</taxon>
        <taxon>Apeibeae</taxon>
        <taxon>Corchorus</taxon>
    </lineage>
</organism>
<dbReference type="Proteomes" id="UP000188268">
    <property type="component" value="Unassembled WGS sequence"/>
</dbReference>
<dbReference type="Gramene" id="OMP03031">
    <property type="protein sequence ID" value="OMP03031"/>
    <property type="gene ID" value="CCACVL1_02615"/>
</dbReference>
<comment type="caution">
    <text evidence="1">The sequence shown here is derived from an EMBL/GenBank/DDBJ whole genome shotgun (WGS) entry which is preliminary data.</text>
</comment>